<proteinExistence type="predicted"/>
<dbReference type="InterPro" id="IPR050855">
    <property type="entry name" value="NDM-1-like"/>
</dbReference>
<gene>
    <name evidence="3" type="ORF">LTR24_006617</name>
</gene>
<dbReference type="SUPFAM" id="SSF56281">
    <property type="entry name" value="Metallo-hydrolase/oxidoreductase"/>
    <property type="match status" value="1"/>
</dbReference>
<dbReference type="PANTHER" id="PTHR42951">
    <property type="entry name" value="METALLO-BETA-LACTAMASE DOMAIN-CONTAINING"/>
    <property type="match status" value="1"/>
</dbReference>
<name>A0ABR0K5I2_9EURO</name>
<accession>A0ABR0K5I2</accession>
<dbReference type="Proteomes" id="UP001345013">
    <property type="component" value="Unassembled WGS sequence"/>
</dbReference>
<evidence type="ECO:0000313" key="3">
    <source>
        <dbReference type="EMBL" id="KAK5087577.1"/>
    </source>
</evidence>
<reference evidence="3 4" key="1">
    <citation type="submission" date="2023-08" db="EMBL/GenBank/DDBJ databases">
        <title>Black Yeasts Isolated from many extreme environments.</title>
        <authorList>
            <person name="Coleine C."/>
            <person name="Stajich J.E."/>
            <person name="Selbmann L."/>
        </authorList>
    </citation>
    <scope>NUCLEOTIDE SEQUENCE [LARGE SCALE GENOMIC DNA]</scope>
    <source>
        <strain evidence="3 4">CCFEE 5885</strain>
    </source>
</reference>
<evidence type="ECO:0000313" key="4">
    <source>
        <dbReference type="Proteomes" id="UP001345013"/>
    </source>
</evidence>
<feature type="domain" description="Metallo-beta-lactamase" evidence="2">
    <location>
        <begin position="10"/>
        <end position="254"/>
    </location>
</feature>
<feature type="region of interest" description="Disordered" evidence="1">
    <location>
        <begin position="457"/>
        <end position="476"/>
    </location>
</feature>
<dbReference type="InterPro" id="IPR001279">
    <property type="entry name" value="Metallo-B-lactamas"/>
</dbReference>
<dbReference type="PANTHER" id="PTHR42951:SF4">
    <property type="entry name" value="ACYL-COENZYME A THIOESTERASE MBLAC2"/>
    <property type="match status" value="1"/>
</dbReference>
<dbReference type="Pfam" id="PF00753">
    <property type="entry name" value="Lactamase_B"/>
    <property type="match status" value="1"/>
</dbReference>
<protein>
    <recommendedName>
        <fullName evidence="2">Metallo-beta-lactamase domain-containing protein</fullName>
    </recommendedName>
</protein>
<keyword evidence="4" id="KW-1185">Reference proteome</keyword>
<evidence type="ECO:0000256" key="1">
    <source>
        <dbReference type="SAM" id="MobiDB-lite"/>
    </source>
</evidence>
<sequence length="476" mass="53315">MLSHDSRCPYTIQHLYTTNRSRTYLIREKDKFGEYPNIYVKVQLESHGQQADVIILSDSGTGLNVPNENDTMPVEMPADGGVAHRTKEPDRWNIATFLELTLNPEHALPYIVITTHCHYDHICGIQHLLDAQTDVTVLSSSYNPGYLTPWHNLQKHSLCGLLGLKAPRYDAQFVGDAQKIYVPKGRSERRDLSITAIHTPGHTPDSMSWYDHETYTLCVGDMFYERESDETRSGSSGHWAREPPQPVVFTNDSHIIDWNASMHRLLDFVKYENRKLGTDSGQSQHAKPTGYRQDGQGVLVEFTERALQGEDWSLITGVPSRRRVALCAGHVTIATDAEFALLNMLAFMLRIQLDQVPKKKADDKKGNDDVWLWDDSLSSCAVSSGNTKDASEFQFSVRAPWSIIHRASSTSTARQALPLPKSRNAEYRTMIQRMISSAQPHDEPSSLKANALASVSHSSVMADRPAVKAASIARKG</sequence>
<dbReference type="EMBL" id="JAVRRG010000087">
    <property type="protein sequence ID" value="KAK5087577.1"/>
    <property type="molecule type" value="Genomic_DNA"/>
</dbReference>
<dbReference type="CDD" id="cd06262">
    <property type="entry name" value="metallo-hydrolase-like_MBL-fold"/>
    <property type="match status" value="1"/>
</dbReference>
<dbReference type="SMART" id="SM00849">
    <property type="entry name" value="Lactamase_B"/>
    <property type="match status" value="1"/>
</dbReference>
<comment type="caution">
    <text evidence="3">The sequence shown here is derived from an EMBL/GenBank/DDBJ whole genome shotgun (WGS) entry which is preliminary data.</text>
</comment>
<organism evidence="3 4">
    <name type="scientific">Lithohypha guttulata</name>
    <dbReference type="NCBI Taxonomy" id="1690604"/>
    <lineage>
        <taxon>Eukaryota</taxon>
        <taxon>Fungi</taxon>
        <taxon>Dikarya</taxon>
        <taxon>Ascomycota</taxon>
        <taxon>Pezizomycotina</taxon>
        <taxon>Eurotiomycetes</taxon>
        <taxon>Chaetothyriomycetidae</taxon>
        <taxon>Chaetothyriales</taxon>
        <taxon>Trichomeriaceae</taxon>
        <taxon>Lithohypha</taxon>
    </lineage>
</organism>
<dbReference type="Gene3D" id="3.60.15.10">
    <property type="entry name" value="Ribonuclease Z/Hydroxyacylglutathione hydrolase-like"/>
    <property type="match status" value="1"/>
</dbReference>
<evidence type="ECO:0000259" key="2">
    <source>
        <dbReference type="SMART" id="SM00849"/>
    </source>
</evidence>
<dbReference type="InterPro" id="IPR036866">
    <property type="entry name" value="RibonucZ/Hydroxyglut_hydro"/>
</dbReference>